<reference evidence="3 4" key="1">
    <citation type="journal article" date="2020" name="Elife">
        <title>Loss of centromere function drives karyotype evolution in closely related Malassezia species.</title>
        <authorList>
            <person name="Sankaranarayanan S.R."/>
            <person name="Ianiri G."/>
            <person name="Coelho M.A."/>
            <person name="Reza M.H."/>
            <person name="Thimmappa B.C."/>
            <person name="Ganguly P."/>
            <person name="Vadnala R.N."/>
            <person name="Sun S."/>
            <person name="Siddharthan R."/>
            <person name="Tellgren-Roth C."/>
            <person name="Dawson T.L."/>
            <person name="Heitman J."/>
            <person name="Sanyal K."/>
        </authorList>
    </citation>
    <scope>NUCLEOTIDE SEQUENCE [LARGE SCALE GENOMIC DNA]</scope>
    <source>
        <strain evidence="3">CBS14141</strain>
    </source>
</reference>
<gene>
    <name evidence="3" type="ORF">GLX27_000858</name>
</gene>
<evidence type="ECO:0000256" key="1">
    <source>
        <dbReference type="SAM" id="MobiDB-lite"/>
    </source>
</evidence>
<organism evidence="3 4">
    <name type="scientific">Malassezia furfur</name>
    <name type="common">Pityriasis versicolor infection agent</name>
    <name type="synonym">Pityrosporum furfur</name>
    <dbReference type="NCBI Taxonomy" id="55194"/>
    <lineage>
        <taxon>Eukaryota</taxon>
        <taxon>Fungi</taxon>
        <taxon>Dikarya</taxon>
        <taxon>Basidiomycota</taxon>
        <taxon>Ustilaginomycotina</taxon>
        <taxon>Malasseziomycetes</taxon>
        <taxon>Malasseziales</taxon>
        <taxon>Malasseziaceae</taxon>
        <taxon>Malassezia</taxon>
    </lineage>
</organism>
<dbReference type="CDD" id="cd17080">
    <property type="entry name" value="Ubl_SLD2_Esc2_like"/>
    <property type="match status" value="1"/>
</dbReference>
<feature type="compositionally biased region" description="Basic and acidic residues" evidence="1">
    <location>
        <begin position="1"/>
        <end position="10"/>
    </location>
</feature>
<dbReference type="SUPFAM" id="SSF54236">
    <property type="entry name" value="Ubiquitin-like"/>
    <property type="match status" value="1"/>
</dbReference>
<dbReference type="InterPro" id="IPR022617">
    <property type="entry name" value="Rad60/SUMO-like_dom"/>
</dbReference>
<evidence type="ECO:0000259" key="2">
    <source>
        <dbReference type="PROSITE" id="PS50053"/>
    </source>
</evidence>
<name>A0ABY8EKU5_MALFU</name>
<feature type="region of interest" description="Disordered" evidence="1">
    <location>
        <begin position="170"/>
        <end position="191"/>
    </location>
</feature>
<dbReference type="InterPro" id="IPR000626">
    <property type="entry name" value="Ubiquitin-like_dom"/>
</dbReference>
<accession>A0ABY8EKU5</accession>
<dbReference type="Gene3D" id="3.10.20.90">
    <property type="entry name" value="Phosphatidylinositol 3-kinase Catalytic Subunit, Chain A, domain 1"/>
    <property type="match status" value="1"/>
</dbReference>
<evidence type="ECO:0000313" key="3">
    <source>
        <dbReference type="EMBL" id="WFD46226.1"/>
    </source>
</evidence>
<dbReference type="PROSITE" id="PS50053">
    <property type="entry name" value="UBIQUITIN_2"/>
    <property type="match status" value="1"/>
</dbReference>
<dbReference type="InterPro" id="IPR029071">
    <property type="entry name" value="Ubiquitin-like_domsf"/>
</dbReference>
<dbReference type="Proteomes" id="UP000818624">
    <property type="component" value="Chromosome 1"/>
</dbReference>
<feature type="domain" description="Ubiquitin-like" evidence="2">
    <location>
        <begin position="118"/>
        <end position="191"/>
    </location>
</feature>
<proteinExistence type="predicted"/>
<feature type="region of interest" description="Disordered" evidence="1">
    <location>
        <begin position="66"/>
        <end position="114"/>
    </location>
</feature>
<dbReference type="EMBL" id="CP046234">
    <property type="protein sequence ID" value="WFD46226.1"/>
    <property type="molecule type" value="Genomic_DNA"/>
</dbReference>
<feature type="region of interest" description="Disordered" evidence="1">
    <location>
        <begin position="1"/>
        <end position="24"/>
    </location>
</feature>
<keyword evidence="4" id="KW-1185">Reference proteome</keyword>
<protein>
    <recommendedName>
        <fullName evidence="2">Ubiquitin-like domain-containing protein</fullName>
    </recommendedName>
</protein>
<feature type="compositionally biased region" description="Acidic residues" evidence="1">
    <location>
        <begin position="179"/>
        <end position="191"/>
    </location>
</feature>
<dbReference type="Pfam" id="PF11976">
    <property type="entry name" value="Rad60-SLD"/>
    <property type="match status" value="1"/>
</dbReference>
<sequence>MRRDQAKVPEADDDFELGAPTSDDVSLDLNADLARYYKGPNAHKLRERAIARERELQALRQKQVEETEVNEILENSPPPANVITIDDSSDDEQPAATSTLRPPTPPAPPVHEDEGDTMSLVLRAAKGSAVPVKVRPTTKMATILAHFVQNADLTADEKANAYLSFEGERLPPSSAVQDNDLEDDDQLEVMW</sequence>
<evidence type="ECO:0000313" key="4">
    <source>
        <dbReference type="Proteomes" id="UP000818624"/>
    </source>
</evidence>